<dbReference type="Gene3D" id="3.40.50.300">
    <property type="entry name" value="P-loop containing nucleotide triphosphate hydrolases"/>
    <property type="match status" value="1"/>
</dbReference>
<dbReference type="PANTHER" id="PTHR42939:SF1">
    <property type="entry name" value="ABC TRANSPORTER ATP-BINDING PROTEIN ALBC-RELATED"/>
    <property type="match status" value="1"/>
</dbReference>
<dbReference type="InterPro" id="IPR027417">
    <property type="entry name" value="P-loop_NTPase"/>
</dbReference>
<dbReference type="EMBL" id="DSZN01000108">
    <property type="protein sequence ID" value="HGQ86039.1"/>
    <property type="molecule type" value="Genomic_DNA"/>
</dbReference>
<keyword evidence="3 5" id="KW-0067">ATP-binding</keyword>
<evidence type="ECO:0000313" key="5">
    <source>
        <dbReference type="EMBL" id="HGQ86039.1"/>
    </source>
</evidence>
<dbReference type="InterPro" id="IPR003439">
    <property type="entry name" value="ABC_transporter-like_ATP-bd"/>
</dbReference>
<organism evidence="5">
    <name type="scientific">Thermodesulfobacterium geofontis</name>
    <dbReference type="NCBI Taxonomy" id="1295609"/>
    <lineage>
        <taxon>Bacteria</taxon>
        <taxon>Pseudomonadati</taxon>
        <taxon>Thermodesulfobacteriota</taxon>
        <taxon>Thermodesulfobacteria</taxon>
        <taxon>Thermodesulfobacteriales</taxon>
        <taxon>Thermodesulfobacteriaceae</taxon>
        <taxon>Thermodesulfobacterium</taxon>
    </lineage>
</organism>
<feature type="domain" description="ABC transporter" evidence="4">
    <location>
        <begin position="3"/>
        <end position="227"/>
    </location>
</feature>
<keyword evidence="2" id="KW-0547">Nucleotide-binding</keyword>
<comment type="caution">
    <text evidence="5">The sequence shown here is derived from an EMBL/GenBank/DDBJ whole genome shotgun (WGS) entry which is preliminary data.</text>
</comment>
<dbReference type="SMART" id="SM00382">
    <property type="entry name" value="AAA"/>
    <property type="match status" value="1"/>
</dbReference>
<dbReference type="Pfam" id="PF00005">
    <property type="entry name" value="ABC_tran"/>
    <property type="match status" value="1"/>
</dbReference>
<accession>A0A7C4JRA9</accession>
<dbReference type="GO" id="GO:0016887">
    <property type="term" value="F:ATP hydrolysis activity"/>
    <property type="evidence" value="ECO:0007669"/>
    <property type="project" value="InterPro"/>
</dbReference>
<sequence>MEILIKNLSKTYSNAKKKAISNINLEITSNKIIGLVGPNGAGKTTLIKCIVGILSYEEGEIIFSPAEIKESIGYIPEKFELPGFLRGIDFLKFVSVMKEVEFLKTKKMLEEIGKDLAIPPLDMFVEEYSKGQKEKLLFLSILIGSPRLLVLDEPFTGIDILSVEFLKEYLRRLKSSERIIIISSHISDLVADLCDEILIINNGILYEKLSFTEDISLESKINVLRNTLKNLSLA</sequence>
<name>A0A7C4JRA9_9BACT</name>
<dbReference type="CDD" id="cd03230">
    <property type="entry name" value="ABC_DR_subfamily_A"/>
    <property type="match status" value="1"/>
</dbReference>
<evidence type="ECO:0000256" key="2">
    <source>
        <dbReference type="ARBA" id="ARBA00022741"/>
    </source>
</evidence>
<protein>
    <submittedName>
        <fullName evidence="5">ABC transporter ATP-binding protein</fullName>
    </submittedName>
</protein>
<keyword evidence="1" id="KW-0813">Transport</keyword>
<reference evidence="5" key="1">
    <citation type="journal article" date="2020" name="mSystems">
        <title>Genome- and Community-Level Interaction Insights into Carbon Utilization and Element Cycling Functions of Hydrothermarchaeota in Hydrothermal Sediment.</title>
        <authorList>
            <person name="Zhou Z."/>
            <person name="Liu Y."/>
            <person name="Xu W."/>
            <person name="Pan J."/>
            <person name="Luo Z.H."/>
            <person name="Li M."/>
        </authorList>
    </citation>
    <scope>NUCLEOTIDE SEQUENCE [LARGE SCALE GENOMIC DNA]</scope>
    <source>
        <strain evidence="5">SpSt-6</strain>
    </source>
</reference>
<dbReference type="SUPFAM" id="SSF52540">
    <property type="entry name" value="P-loop containing nucleoside triphosphate hydrolases"/>
    <property type="match status" value="1"/>
</dbReference>
<evidence type="ECO:0000256" key="1">
    <source>
        <dbReference type="ARBA" id="ARBA00022448"/>
    </source>
</evidence>
<dbReference type="InterPro" id="IPR051782">
    <property type="entry name" value="ABC_Transporter_VariousFunc"/>
</dbReference>
<dbReference type="PANTHER" id="PTHR42939">
    <property type="entry name" value="ABC TRANSPORTER ATP-BINDING PROTEIN ALBC-RELATED"/>
    <property type="match status" value="1"/>
</dbReference>
<gene>
    <name evidence="5" type="ORF">ENT66_06990</name>
</gene>
<evidence type="ECO:0000256" key="3">
    <source>
        <dbReference type="ARBA" id="ARBA00022840"/>
    </source>
</evidence>
<proteinExistence type="predicted"/>
<dbReference type="InterPro" id="IPR003593">
    <property type="entry name" value="AAA+_ATPase"/>
</dbReference>
<evidence type="ECO:0000259" key="4">
    <source>
        <dbReference type="PROSITE" id="PS50893"/>
    </source>
</evidence>
<dbReference type="GO" id="GO:0005524">
    <property type="term" value="F:ATP binding"/>
    <property type="evidence" value="ECO:0007669"/>
    <property type="project" value="UniProtKB-KW"/>
</dbReference>
<dbReference type="AlphaFoldDB" id="A0A7C4JRA9"/>
<dbReference type="PROSITE" id="PS50893">
    <property type="entry name" value="ABC_TRANSPORTER_2"/>
    <property type="match status" value="1"/>
</dbReference>